<dbReference type="SUPFAM" id="SSF53448">
    <property type="entry name" value="Nucleotide-diphospho-sugar transferases"/>
    <property type="match status" value="1"/>
</dbReference>
<evidence type="ECO:0000313" key="2">
    <source>
        <dbReference type="EMBL" id="MCX2979113.1"/>
    </source>
</evidence>
<feature type="domain" description="Glycosyltransferase 2-like" evidence="1">
    <location>
        <begin position="4"/>
        <end position="113"/>
    </location>
</feature>
<proteinExistence type="predicted"/>
<dbReference type="RefSeq" id="WP_279250899.1">
    <property type="nucleotide sequence ID" value="NZ_SHNO01000002.1"/>
</dbReference>
<dbReference type="InterPro" id="IPR029044">
    <property type="entry name" value="Nucleotide-diphossugar_trans"/>
</dbReference>
<dbReference type="InterPro" id="IPR050834">
    <property type="entry name" value="Glycosyltransf_2"/>
</dbReference>
<dbReference type="PANTHER" id="PTHR43685">
    <property type="entry name" value="GLYCOSYLTRANSFERASE"/>
    <property type="match status" value="1"/>
</dbReference>
<reference evidence="2" key="1">
    <citation type="submission" date="2019-02" db="EMBL/GenBank/DDBJ databases">
        <authorList>
            <person name="Li S.-H."/>
        </authorList>
    </citation>
    <scope>NUCLEOTIDE SEQUENCE</scope>
    <source>
        <strain evidence="2">IMCC11814</strain>
    </source>
</reference>
<keyword evidence="3" id="KW-1185">Reference proteome</keyword>
<evidence type="ECO:0000313" key="3">
    <source>
        <dbReference type="Proteomes" id="UP001143304"/>
    </source>
</evidence>
<dbReference type="PANTHER" id="PTHR43685:SF11">
    <property type="entry name" value="GLYCOSYLTRANSFERASE TAGX-RELATED"/>
    <property type="match status" value="1"/>
</dbReference>
<gene>
    <name evidence="2" type="ORF">EYC82_17380</name>
</gene>
<protein>
    <submittedName>
        <fullName evidence="2">Glycosyltransferase</fullName>
    </submittedName>
</protein>
<dbReference type="CDD" id="cd00761">
    <property type="entry name" value="Glyco_tranf_GTA_type"/>
    <property type="match status" value="1"/>
</dbReference>
<dbReference type="EMBL" id="SHNO01000002">
    <property type="protein sequence ID" value="MCX2979113.1"/>
    <property type="molecule type" value="Genomic_DNA"/>
</dbReference>
<dbReference type="Pfam" id="PF00535">
    <property type="entry name" value="Glycos_transf_2"/>
    <property type="match status" value="1"/>
</dbReference>
<dbReference type="Proteomes" id="UP001143304">
    <property type="component" value="Unassembled WGS sequence"/>
</dbReference>
<dbReference type="InterPro" id="IPR001173">
    <property type="entry name" value="Glyco_trans_2-like"/>
</dbReference>
<name>A0ABT3TA00_9GAMM</name>
<sequence length="297" mass="33104">MKLSVILVSYDMAREIPRTLQGLARDYQQGAQDLEYEVILVDNGSPEPLDPQSWAHLDVPVRLLGIRDAHPSPAQAINIALKEATGDIICLMIDGAHILTPGVFRMAFACFNAYENPVVATRYFWLGPGAQNETINTGYDKAAEDALLQSVDWPTDGYRLFEIGSPLRSGPENINWLNRMFESNCLFMKRSLFVAQGGADERFDFPGGGFINLDIFNRAVDAPDVSAAQLIGEGCFHQLHGGTTTNVSTEKRDESLAKYRKQYEEIRGHGDVITKKTFLYMGHLPNDASKIHRKARQ</sequence>
<evidence type="ECO:0000259" key="1">
    <source>
        <dbReference type="Pfam" id="PF00535"/>
    </source>
</evidence>
<comment type="caution">
    <text evidence="2">The sequence shown here is derived from an EMBL/GenBank/DDBJ whole genome shotgun (WGS) entry which is preliminary data.</text>
</comment>
<accession>A0ABT3TA00</accession>
<organism evidence="2 3">
    <name type="scientific">Candidatus Marimicrobium litorale</name>
    <dbReference type="NCBI Taxonomy" id="2518991"/>
    <lineage>
        <taxon>Bacteria</taxon>
        <taxon>Pseudomonadati</taxon>
        <taxon>Pseudomonadota</taxon>
        <taxon>Gammaproteobacteria</taxon>
        <taxon>Cellvibrionales</taxon>
        <taxon>Halieaceae</taxon>
        <taxon>Marimicrobium</taxon>
    </lineage>
</organism>
<dbReference type="Gene3D" id="3.90.550.10">
    <property type="entry name" value="Spore Coat Polysaccharide Biosynthesis Protein SpsA, Chain A"/>
    <property type="match status" value="1"/>
</dbReference>